<feature type="region of interest" description="Disordered" evidence="1">
    <location>
        <begin position="210"/>
        <end position="246"/>
    </location>
</feature>
<organism evidence="2 3">
    <name type="scientific">Colletotrichum asianum</name>
    <dbReference type="NCBI Taxonomy" id="702518"/>
    <lineage>
        <taxon>Eukaryota</taxon>
        <taxon>Fungi</taxon>
        <taxon>Dikarya</taxon>
        <taxon>Ascomycota</taxon>
        <taxon>Pezizomycotina</taxon>
        <taxon>Sordariomycetes</taxon>
        <taxon>Hypocreomycetidae</taxon>
        <taxon>Glomerellales</taxon>
        <taxon>Glomerellaceae</taxon>
        <taxon>Colletotrichum</taxon>
        <taxon>Colletotrichum gloeosporioides species complex</taxon>
    </lineage>
</organism>
<comment type="caution">
    <text evidence="2">The sequence shown here is derived from an EMBL/GenBank/DDBJ whole genome shotgun (WGS) entry which is preliminary data.</text>
</comment>
<sequence>MSDIERRKELTTSLGKGAGASQGAIAVAGCLTGGGPNKECGRKEFAVSAFPSLPFPSLPNKECGRKEFAVSAFPVVLHSQSHFFASAPHVSSSLPPSCLAAVLQILRESRSPGAIGDTQNTAHNRPFHPPVDHVSSLFIRIPVAIGFGTSAISASRSLFFHSSTQHSIHGITASTCLHILRHPTLPGPLLAYIQPLARVGTWLRCSSRDAARQTHTSTPSSASIPHPHTHTHTHTIDTHTHNPPTVSTWQALDKGQSISLLPIISLMFRHCF</sequence>
<evidence type="ECO:0000313" key="3">
    <source>
        <dbReference type="Proteomes" id="UP000434172"/>
    </source>
</evidence>
<keyword evidence="3" id="KW-1185">Reference proteome</keyword>
<reference evidence="2 3" key="1">
    <citation type="submission" date="2019-12" db="EMBL/GenBank/DDBJ databases">
        <title>A genome sequence resource for the geographically widespread anthracnose pathogen Colletotrichum asianum.</title>
        <authorList>
            <person name="Meng Y."/>
        </authorList>
    </citation>
    <scope>NUCLEOTIDE SEQUENCE [LARGE SCALE GENOMIC DNA]</scope>
    <source>
        <strain evidence="2 3">ICMP 18580</strain>
    </source>
</reference>
<feature type="compositionally biased region" description="Low complexity" evidence="1">
    <location>
        <begin position="214"/>
        <end position="226"/>
    </location>
</feature>
<accession>A0A8H3W5W5</accession>
<name>A0A8H3W5W5_9PEZI</name>
<dbReference type="Proteomes" id="UP000434172">
    <property type="component" value="Unassembled WGS sequence"/>
</dbReference>
<proteinExistence type="predicted"/>
<dbReference type="EMBL" id="WOWK01000091">
    <property type="protein sequence ID" value="KAF0319761.1"/>
    <property type="molecule type" value="Genomic_DNA"/>
</dbReference>
<evidence type="ECO:0000256" key="1">
    <source>
        <dbReference type="SAM" id="MobiDB-lite"/>
    </source>
</evidence>
<dbReference type="PROSITE" id="PS51257">
    <property type="entry name" value="PROKAR_LIPOPROTEIN"/>
    <property type="match status" value="1"/>
</dbReference>
<evidence type="ECO:0000313" key="2">
    <source>
        <dbReference type="EMBL" id="KAF0319761.1"/>
    </source>
</evidence>
<dbReference type="AlphaFoldDB" id="A0A8H3W5W5"/>
<gene>
    <name evidence="2" type="ORF">GQ607_013012</name>
</gene>
<protein>
    <submittedName>
        <fullName evidence="2">Uncharacterized protein</fullName>
    </submittedName>
</protein>